<dbReference type="RefSeq" id="WP_145312073.1">
    <property type="nucleotide sequence ID" value="NZ_CP037452.1"/>
</dbReference>
<dbReference type="OrthoDB" id="9809695at2"/>
<dbReference type="EMBL" id="CP037452">
    <property type="protein sequence ID" value="QDV52797.1"/>
    <property type="molecule type" value="Genomic_DNA"/>
</dbReference>
<dbReference type="AlphaFoldDB" id="A0A518II82"/>
<feature type="domain" description="NIPSNAP" evidence="1">
    <location>
        <begin position="167"/>
        <end position="269"/>
    </location>
</feature>
<organism evidence="2 3">
    <name type="scientific">Gimesia fumaroli</name>
    <dbReference type="NCBI Taxonomy" id="2527976"/>
    <lineage>
        <taxon>Bacteria</taxon>
        <taxon>Pseudomonadati</taxon>
        <taxon>Planctomycetota</taxon>
        <taxon>Planctomycetia</taxon>
        <taxon>Planctomycetales</taxon>
        <taxon>Planctomycetaceae</taxon>
        <taxon>Gimesia</taxon>
    </lineage>
</organism>
<keyword evidence="3" id="KW-1185">Reference proteome</keyword>
<protein>
    <recommendedName>
        <fullName evidence="1">NIPSNAP domain-containing protein</fullName>
    </recommendedName>
</protein>
<dbReference type="InterPro" id="IPR011008">
    <property type="entry name" value="Dimeric_a/b-barrel"/>
</dbReference>
<dbReference type="KEGG" id="gfm:Enr17x_48660"/>
<dbReference type="Gene3D" id="3.30.70.100">
    <property type="match status" value="2"/>
</dbReference>
<evidence type="ECO:0000313" key="3">
    <source>
        <dbReference type="Proteomes" id="UP000318313"/>
    </source>
</evidence>
<dbReference type="Proteomes" id="UP000318313">
    <property type="component" value="Chromosome"/>
</dbReference>
<evidence type="ECO:0000313" key="2">
    <source>
        <dbReference type="EMBL" id="QDV52797.1"/>
    </source>
</evidence>
<sequence>MTQHTTDRRQFLAGSVAAAVALGLGQKAHSAAPKQKQEFYELRTYRIHDTANQKLVSDYLKNALLPALKRQGIDRVGVFKLSESNRQEKDPKNDHSLYVLIPFKSLEQFSAVNDLLEKDEAYHQAAEAFFALPNKSAAYSRIESRLMKAFSGMPVLETPEGDEPHLFELRTYESSNAHLARLKVDMFNSGEIDIMKEVKLGPVFFGEMLIGDDVPNLTYMLSGPNREVHDEHWQGFIKHPEWDRMKKMEKYKGTVSKITKWYLEPLPYSEIQ</sequence>
<reference evidence="2 3" key="1">
    <citation type="submission" date="2019-03" db="EMBL/GenBank/DDBJ databases">
        <title>Deep-cultivation of Planctomycetes and their phenomic and genomic characterization uncovers novel biology.</title>
        <authorList>
            <person name="Wiegand S."/>
            <person name="Jogler M."/>
            <person name="Boedeker C."/>
            <person name="Pinto D."/>
            <person name="Vollmers J."/>
            <person name="Rivas-Marin E."/>
            <person name="Kohn T."/>
            <person name="Peeters S.H."/>
            <person name="Heuer A."/>
            <person name="Rast P."/>
            <person name="Oberbeckmann S."/>
            <person name="Bunk B."/>
            <person name="Jeske O."/>
            <person name="Meyerdierks A."/>
            <person name="Storesund J.E."/>
            <person name="Kallscheuer N."/>
            <person name="Luecker S."/>
            <person name="Lage O.M."/>
            <person name="Pohl T."/>
            <person name="Merkel B.J."/>
            <person name="Hornburger P."/>
            <person name="Mueller R.-W."/>
            <person name="Bruemmer F."/>
            <person name="Labrenz M."/>
            <person name="Spormann A.M."/>
            <person name="Op den Camp H."/>
            <person name="Overmann J."/>
            <person name="Amann R."/>
            <person name="Jetten M.S.M."/>
            <person name="Mascher T."/>
            <person name="Medema M.H."/>
            <person name="Devos D.P."/>
            <person name="Kaster A.-K."/>
            <person name="Ovreas L."/>
            <person name="Rohde M."/>
            <person name="Galperin M.Y."/>
            <person name="Jogler C."/>
        </authorList>
    </citation>
    <scope>NUCLEOTIDE SEQUENCE [LARGE SCALE GENOMIC DNA]</scope>
    <source>
        <strain evidence="2 3">Enr17</strain>
    </source>
</reference>
<dbReference type="PROSITE" id="PS51318">
    <property type="entry name" value="TAT"/>
    <property type="match status" value="1"/>
</dbReference>
<name>A0A518II82_9PLAN</name>
<dbReference type="InterPro" id="IPR006311">
    <property type="entry name" value="TAT_signal"/>
</dbReference>
<dbReference type="InterPro" id="IPR012577">
    <property type="entry name" value="NIPSNAP"/>
</dbReference>
<dbReference type="Pfam" id="PF07978">
    <property type="entry name" value="NIPSNAP"/>
    <property type="match status" value="1"/>
</dbReference>
<gene>
    <name evidence="2" type="ORF">Enr17x_48660</name>
</gene>
<proteinExistence type="predicted"/>
<dbReference type="SUPFAM" id="SSF54909">
    <property type="entry name" value="Dimeric alpha+beta barrel"/>
    <property type="match status" value="2"/>
</dbReference>
<accession>A0A518II82</accession>
<evidence type="ECO:0000259" key="1">
    <source>
        <dbReference type="Pfam" id="PF07978"/>
    </source>
</evidence>